<keyword evidence="4" id="KW-1185">Reference proteome</keyword>
<comment type="similarity">
    <text evidence="1">Belongs to the DNA mismatch repair MutL/HexB family.</text>
</comment>
<dbReference type="InterPro" id="IPR038973">
    <property type="entry name" value="MutL/Mlh/Pms-like"/>
</dbReference>
<evidence type="ECO:0000256" key="1">
    <source>
        <dbReference type="ARBA" id="ARBA00006082"/>
    </source>
</evidence>
<feature type="region of interest" description="Disordered" evidence="2">
    <location>
        <begin position="213"/>
        <end position="384"/>
    </location>
</feature>
<organism evidence="3 4">
    <name type="scientific">Diaporthe australafricana</name>
    <dbReference type="NCBI Taxonomy" id="127596"/>
    <lineage>
        <taxon>Eukaryota</taxon>
        <taxon>Fungi</taxon>
        <taxon>Dikarya</taxon>
        <taxon>Ascomycota</taxon>
        <taxon>Pezizomycotina</taxon>
        <taxon>Sordariomycetes</taxon>
        <taxon>Sordariomycetidae</taxon>
        <taxon>Diaporthales</taxon>
        <taxon>Diaporthaceae</taxon>
        <taxon>Diaporthe</taxon>
    </lineage>
</organism>
<dbReference type="InterPro" id="IPR036890">
    <property type="entry name" value="HATPase_C_sf"/>
</dbReference>
<name>A0ABR3WM38_9PEZI</name>
<feature type="compositionally biased region" description="Basic and acidic residues" evidence="2">
    <location>
        <begin position="253"/>
        <end position="263"/>
    </location>
</feature>
<evidence type="ECO:0000256" key="2">
    <source>
        <dbReference type="SAM" id="MobiDB-lite"/>
    </source>
</evidence>
<sequence length="538" mass="59619">MSIKPLPADVVAQIKSSVVITSLNNVICGLIENSLDAEATRVNLSVDYSRGNCSVEDNGTGIQPSEFQTDGGLGRLHYGFVCREPVATKRVQFISIGIEPLSNESRCNILFEEVNKVFADSAFGAVDAVNGSDGSRKRKMDSFTDAELKLRKGVDRWPMFFLKISTTASPINKSPDVNDVLDDRQPKLALITDLLKAMFYEFLQKSHCRPKTIDLSARNGNGHNGSIERSSKKPKEETRSRTVPSGAPSPMERPARKTPRLEASDSWSESPFDGWSRVKSGQTLPTFKESTHTSSHPQSPSLDSATKSQIVRRVSKFERSETDAAEPSRPPLYDANGKTTRKPFDDIDPKQLRSRGSDLVTTRRREAAEGSRPPHQLSQDQPLQWINPATNLATLIDPRTGFSLPPKPLTLSRRTSEQHNKGDKMDLNSAVPTSNATSWAQELVEKWKNPVFEPTERPIPKLSDVSDMLGIDAKPGGHHCNHEQPFNMGSYHEKSALGLRGRMSKNALRRAELINQVDNKFILVKVPLNQMSGAAWKV</sequence>
<feature type="compositionally biased region" description="Basic and acidic residues" evidence="2">
    <location>
        <begin position="342"/>
        <end position="351"/>
    </location>
</feature>
<dbReference type="EMBL" id="JAWRVE010000066">
    <property type="protein sequence ID" value="KAL1864699.1"/>
    <property type="molecule type" value="Genomic_DNA"/>
</dbReference>
<dbReference type="SUPFAM" id="SSF55874">
    <property type="entry name" value="ATPase domain of HSP90 chaperone/DNA topoisomerase II/histidine kinase"/>
    <property type="match status" value="1"/>
</dbReference>
<dbReference type="PANTHER" id="PTHR10073">
    <property type="entry name" value="DNA MISMATCH REPAIR PROTEIN MLH, PMS, MUTL"/>
    <property type="match status" value="1"/>
</dbReference>
<feature type="compositionally biased region" description="Basic and acidic residues" evidence="2">
    <location>
        <begin position="414"/>
        <end position="426"/>
    </location>
</feature>
<feature type="compositionally biased region" description="Basic and acidic residues" evidence="2">
    <location>
        <begin position="229"/>
        <end position="240"/>
    </location>
</feature>
<reference evidence="3 4" key="1">
    <citation type="journal article" date="2024" name="IMA Fungus">
        <title>IMA Genome - F19 : A genome assembly and annotation guide to empower mycologists, including annotated draft genome sequences of Ceratocystis pirilliformis, Diaporthe australafricana, Fusarium ophioides, Paecilomyces lecythidis, and Sporothrix stenoceras.</title>
        <authorList>
            <person name="Aylward J."/>
            <person name="Wilson A.M."/>
            <person name="Visagie C.M."/>
            <person name="Spraker J."/>
            <person name="Barnes I."/>
            <person name="Buitendag C."/>
            <person name="Ceriani C."/>
            <person name="Del Mar Angel L."/>
            <person name="du Plessis D."/>
            <person name="Fuchs T."/>
            <person name="Gasser K."/>
            <person name="Kramer D."/>
            <person name="Li W."/>
            <person name="Munsamy K."/>
            <person name="Piso A."/>
            <person name="Price J.L."/>
            <person name="Sonnekus B."/>
            <person name="Thomas C."/>
            <person name="van der Nest A."/>
            <person name="van Dijk A."/>
            <person name="van Heerden A."/>
            <person name="van Vuuren N."/>
            <person name="Yilmaz N."/>
            <person name="Duong T.A."/>
            <person name="van der Merwe N.A."/>
            <person name="Wingfield M.J."/>
            <person name="Wingfield B.D."/>
        </authorList>
    </citation>
    <scope>NUCLEOTIDE SEQUENCE [LARGE SCALE GENOMIC DNA]</scope>
    <source>
        <strain evidence="3 4">CMW 18300</strain>
    </source>
</reference>
<feature type="compositionally biased region" description="Low complexity" evidence="2">
    <location>
        <begin position="292"/>
        <end position="301"/>
    </location>
</feature>
<evidence type="ECO:0000313" key="4">
    <source>
        <dbReference type="Proteomes" id="UP001583177"/>
    </source>
</evidence>
<feature type="region of interest" description="Disordered" evidence="2">
    <location>
        <begin position="397"/>
        <end position="431"/>
    </location>
</feature>
<proteinExistence type="inferred from homology"/>
<dbReference type="Gene3D" id="3.30.565.10">
    <property type="entry name" value="Histidine kinase-like ATPase, C-terminal domain"/>
    <property type="match status" value="1"/>
</dbReference>
<dbReference type="Pfam" id="PF13589">
    <property type="entry name" value="HATPase_c_3"/>
    <property type="match status" value="1"/>
</dbReference>
<evidence type="ECO:0000313" key="3">
    <source>
        <dbReference type="EMBL" id="KAL1864699.1"/>
    </source>
</evidence>
<dbReference type="Proteomes" id="UP001583177">
    <property type="component" value="Unassembled WGS sequence"/>
</dbReference>
<dbReference type="PANTHER" id="PTHR10073:SF47">
    <property type="entry name" value="DNA MISMATCH REPAIR PROTEIN MLH3"/>
    <property type="match status" value="1"/>
</dbReference>
<comment type="caution">
    <text evidence="3">The sequence shown here is derived from an EMBL/GenBank/DDBJ whole genome shotgun (WGS) entry which is preliminary data.</text>
</comment>
<protein>
    <submittedName>
        <fullName evidence="3">DNA mismatch repair protein</fullName>
    </submittedName>
</protein>
<gene>
    <name evidence="3" type="primary">MLH3</name>
    <name evidence="3" type="ORF">Daus18300_007501</name>
</gene>
<accession>A0ABR3WM38</accession>